<dbReference type="Proteomes" id="UP000044098">
    <property type="component" value="Unassembled WGS sequence"/>
</dbReference>
<protein>
    <submittedName>
        <fullName evidence="1">Uncharacterized protein</fullName>
    </submittedName>
</protein>
<sequence length="80" mass="9243">MKRKPLARMICNAWEKCISRHYVEAEVNSEAALQALFCAYLLQELEARPGWRLFVEPRLKAKDGTRVVLPDVLVLICRQS</sequence>
<reference evidence="1 2" key="1">
    <citation type="submission" date="2015-09" db="EMBL/GenBank/DDBJ databases">
        <authorList>
            <consortium name="Pathogen Informatics"/>
        </authorList>
    </citation>
    <scope>NUCLEOTIDE SEQUENCE [LARGE SCALE GENOMIC DNA]</scope>
    <source>
        <strain evidence="1 2">2789STDY5608625</strain>
    </source>
</reference>
<dbReference type="EMBL" id="CYTK01000001">
    <property type="protein sequence ID" value="CUI58326.1"/>
    <property type="molecule type" value="Genomic_DNA"/>
</dbReference>
<evidence type="ECO:0000313" key="1">
    <source>
        <dbReference type="EMBL" id="CUI58326.1"/>
    </source>
</evidence>
<proteinExistence type="predicted"/>
<comment type="caution">
    <text evidence="1">The sequence shown here is derived from an EMBL/GenBank/DDBJ whole genome shotgun (WGS) entry which is preliminary data.</text>
</comment>
<gene>
    <name evidence="1" type="ORF">ERS370000_01012</name>
</gene>
<accession>A0AAD2KJA3</accession>
<organism evidence="1 2">
    <name type="scientific">Achromobacter aegrifaciens</name>
    <dbReference type="NCBI Taxonomy" id="1287736"/>
    <lineage>
        <taxon>Bacteria</taxon>
        <taxon>Pseudomonadati</taxon>
        <taxon>Pseudomonadota</taxon>
        <taxon>Betaproteobacteria</taxon>
        <taxon>Burkholderiales</taxon>
        <taxon>Alcaligenaceae</taxon>
        <taxon>Achromobacter</taxon>
    </lineage>
</organism>
<evidence type="ECO:0000313" key="2">
    <source>
        <dbReference type="Proteomes" id="UP000044098"/>
    </source>
</evidence>
<dbReference type="AlphaFoldDB" id="A0AAD2KJA3"/>
<name>A0AAD2KJA3_ACHAE</name>